<reference evidence="4" key="1">
    <citation type="submission" date="2022-11" db="EMBL/GenBank/DDBJ databases">
        <authorList>
            <person name="Scott C."/>
            <person name="Bruce N."/>
        </authorList>
    </citation>
    <scope>NUCLEOTIDE SEQUENCE</scope>
</reference>
<sequence length="353" mass="37375">MAQNKAIVVAKAGDARILDVPYPTLPGDDYMIVKTTAVAINPTDWKHVNFASQLGNENTRVGCDYAGVVQEVGPAVTQYKPGDRVCGFINGCNKFRDTDGAYATYAASKAPVQGRVPKGWSDEQAATLGVSITTVVRSRAVPNTRPPTPRRADPGQDPLLIYGGTTATGIYGIQFAKLSGYTVITTGSPKNHELLKSLGADHVFDYRSPTLVQDIRAAAGDNLSYAWDCHADQASANVCARALNQDGAHYAGLLGGIDRAVKAANPKAKVSVSLGYTSFGEDAWLGALYPASQADFDFAKKFWPLAIDLLDEGKVKPIAIDVNRGGSGLEGVLVGLKELAAGKVSAQKLVYTL</sequence>
<organism evidence="4 5">
    <name type="scientific">Parascedosporium putredinis</name>
    <dbReference type="NCBI Taxonomy" id="1442378"/>
    <lineage>
        <taxon>Eukaryota</taxon>
        <taxon>Fungi</taxon>
        <taxon>Dikarya</taxon>
        <taxon>Ascomycota</taxon>
        <taxon>Pezizomycotina</taxon>
        <taxon>Sordariomycetes</taxon>
        <taxon>Hypocreomycetidae</taxon>
        <taxon>Microascales</taxon>
        <taxon>Microascaceae</taxon>
        <taxon>Parascedosporium</taxon>
    </lineage>
</organism>
<dbReference type="InterPro" id="IPR020843">
    <property type="entry name" value="ER"/>
</dbReference>
<dbReference type="AlphaFoldDB" id="A0A9P1MCM0"/>
<dbReference type="Pfam" id="PF08240">
    <property type="entry name" value="ADH_N"/>
    <property type="match status" value="1"/>
</dbReference>
<dbReference type="SUPFAM" id="SSF51735">
    <property type="entry name" value="NAD(P)-binding Rossmann-fold domains"/>
    <property type="match status" value="1"/>
</dbReference>
<dbReference type="InterPro" id="IPR013149">
    <property type="entry name" value="ADH-like_C"/>
</dbReference>
<dbReference type="Pfam" id="PF00107">
    <property type="entry name" value="ADH_zinc_N"/>
    <property type="match status" value="1"/>
</dbReference>
<evidence type="ECO:0000313" key="5">
    <source>
        <dbReference type="Proteomes" id="UP000838763"/>
    </source>
</evidence>
<protein>
    <recommendedName>
        <fullName evidence="3">Enoyl reductase (ER) domain-containing protein</fullName>
    </recommendedName>
</protein>
<feature type="domain" description="Enoyl reductase (ER)" evidence="3">
    <location>
        <begin position="13"/>
        <end position="350"/>
    </location>
</feature>
<dbReference type="PANTHER" id="PTHR45348">
    <property type="entry name" value="HYPOTHETICAL OXIDOREDUCTASE (EUROFUNG)"/>
    <property type="match status" value="1"/>
</dbReference>
<dbReference type="CDD" id="cd08249">
    <property type="entry name" value="enoyl_reductase_like"/>
    <property type="match status" value="1"/>
</dbReference>
<dbReference type="SUPFAM" id="SSF50129">
    <property type="entry name" value="GroES-like"/>
    <property type="match status" value="1"/>
</dbReference>
<comment type="similarity">
    <text evidence="1">Belongs to the zinc-containing alcohol dehydrogenase family.</text>
</comment>
<dbReference type="InterPro" id="IPR036291">
    <property type="entry name" value="NAD(P)-bd_dom_sf"/>
</dbReference>
<evidence type="ECO:0000313" key="4">
    <source>
        <dbReference type="EMBL" id="CAI4216821.1"/>
    </source>
</evidence>
<dbReference type="EMBL" id="CALLCH030000015">
    <property type="protein sequence ID" value="CAI4216821.1"/>
    <property type="molecule type" value="Genomic_DNA"/>
</dbReference>
<dbReference type="OrthoDB" id="48317at2759"/>
<dbReference type="Gene3D" id="3.40.50.720">
    <property type="entry name" value="NAD(P)-binding Rossmann-like Domain"/>
    <property type="match status" value="1"/>
</dbReference>
<dbReference type="SMART" id="SM00829">
    <property type="entry name" value="PKS_ER"/>
    <property type="match status" value="1"/>
</dbReference>
<keyword evidence="2" id="KW-0560">Oxidoreductase</keyword>
<keyword evidence="5" id="KW-1185">Reference proteome</keyword>
<dbReference type="InterPro" id="IPR013154">
    <property type="entry name" value="ADH-like_N"/>
</dbReference>
<dbReference type="InterPro" id="IPR011032">
    <property type="entry name" value="GroES-like_sf"/>
</dbReference>
<dbReference type="Gene3D" id="3.90.180.10">
    <property type="entry name" value="Medium-chain alcohol dehydrogenases, catalytic domain"/>
    <property type="match status" value="1"/>
</dbReference>
<proteinExistence type="inferred from homology"/>
<evidence type="ECO:0000256" key="2">
    <source>
        <dbReference type="ARBA" id="ARBA00023002"/>
    </source>
</evidence>
<dbReference type="PANTHER" id="PTHR45348:SF2">
    <property type="entry name" value="ZINC-TYPE ALCOHOL DEHYDROGENASE-LIKE PROTEIN C2E1P3.01"/>
    <property type="match status" value="1"/>
</dbReference>
<accession>A0A9P1MCM0</accession>
<evidence type="ECO:0000259" key="3">
    <source>
        <dbReference type="SMART" id="SM00829"/>
    </source>
</evidence>
<gene>
    <name evidence="4" type="ORF">PPNO1_LOCUS6467</name>
</gene>
<dbReference type="InterPro" id="IPR047122">
    <property type="entry name" value="Trans-enoyl_RdTase-like"/>
</dbReference>
<dbReference type="GO" id="GO:0016651">
    <property type="term" value="F:oxidoreductase activity, acting on NAD(P)H"/>
    <property type="evidence" value="ECO:0007669"/>
    <property type="project" value="InterPro"/>
</dbReference>
<name>A0A9P1MCM0_9PEZI</name>
<comment type="caution">
    <text evidence="4">The sequence shown here is derived from an EMBL/GenBank/DDBJ whole genome shotgun (WGS) entry which is preliminary data.</text>
</comment>
<evidence type="ECO:0000256" key="1">
    <source>
        <dbReference type="ARBA" id="ARBA00008072"/>
    </source>
</evidence>
<dbReference type="Proteomes" id="UP000838763">
    <property type="component" value="Unassembled WGS sequence"/>
</dbReference>